<dbReference type="Proteomes" id="UP000250915">
    <property type="component" value="Unassembled WGS sequence"/>
</dbReference>
<gene>
    <name evidence="1" type="ORF">DQP57_00235</name>
</gene>
<protein>
    <submittedName>
        <fullName evidence="1">Uncharacterized protein</fullName>
    </submittedName>
</protein>
<accession>A0A329MCD3</accession>
<comment type="caution">
    <text evidence="1">The sequence shown here is derived from an EMBL/GenBank/DDBJ whole genome shotgun (WGS) entry which is preliminary data.</text>
</comment>
<proteinExistence type="predicted"/>
<dbReference type="AlphaFoldDB" id="A0A329MCD3"/>
<evidence type="ECO:0000313" key="2">
    <source>
        <dbReference type="Proteomes" id="UP000250915"/>
    </source>
</evidence>
<sequence>MADYDYRRFEDIPSGTAFADKFGRIGTKHSAGHATDHGYFNDDGIFQWEFDESREYLDADDDELDDCDTFDAYPYYALPNVKPLSPT</sequence>
<evidence type="ECO:0000313" key="1">
    <source>
        <dbReference type="EMBL" id="RAV17490.1"/>
    </source>
</evidence>
<dbReference type="RefSeq" id="WP_112630611.1">
    <property type="nucleotide sequence ID" value="NZ_QMEV01000001.1"/>
</dbReference>
<organism evidence="1 2">
    <name type="scientific">Mycobacterium colombiense</name>
    <dbReference type="NCBI Taxonomy" id="339268"/>
    <lineage>
        <taxon>Bacteria</taxon>
        <taxon>Bacillati</taxon>
        <taxon>Actinomycetota</taxon>
        <taxon>Actinomycetes</taxon>
        <taxon>Mycobacteriales</taxon>
        <taxon>Mycobacteriaceae</taxon>
        <taxon>Mycobacterium</taxon>
        <taxon>Mycobacterium avium complex (MAC)</taxon>
    </lineage>
</organism>
<reference evidence="1 2" key="1">
    <citation type="submission" date="2018-06" db="EMBL/GenBank/DDBJ databases">
        <title>NTM in soil in Japan.</title>
        <authorList>
            <person name="Ohya K."/>
        </authorList>
    </citation>
    <scope>NUCLEOTIDE SEQUENCE [LARGE SCALE GENOMIC DNA]</scope>
    <source>
        <strain evidence="1 2">GF28</strain>
    </source>
</reference>
<name>A0A329MCD3_9MYCO</name>
<dbReference type="EMBL" id="QMEV01000001">
    <property type="protein sequence ID" value="RAV17490.1"/>
    <property type="molecule type" value="Genomic_DNA"/>
</dbReference>